<gene>
    <name evidence="3" type="ORF">P167DRAFT_298757</name>
</gene>
<proteinExistence type="predicted"/>
<keyword evidence="4" id="KW-1185">Reference proteome</keyword>
<protein>
    <recommendedName>
        <fullName evidence="5">Secreted protein</fullName>
    </recommendedName>
</protein>
<keyword evidence="2" id="KW-0732">Signal</keyword>
<evidence type="ECO:0000313" key="3">
    <source>
        <dbReference type="EMBL" id="RPB09530.1"/>
    </source>
</evidence>
<name>A0A3N4KGB1_9PEZI</name>
<feature type="signal peptide" evidence="2">
    <location>
        <begin position="1"/>
        <end position="34"/>
    </location>
</feature>
<dbReference type="AlphaFoldDB" id="A0A3N4KGB1"/>
<evidence type="ECO:0008006" key="5">
    <source>
        <dbReference type="Google" id="ProtNLM"/>
    </source>
</evidence>
<evidence type="ECO:0000256" key="1">
    <source>
        <dbReference type="SAM" id="MobiDB-lite"/>
    </source>
</evidence>
<organism evidence="3 4">
    <name type="scientific">Morchella conica CCBAS932</name>
    <dbReference type="NCBI Taxonomy" id="1392247"/>
    <lineage>
        <taxon>Eukaryota</taxon>
        <taxon>Fungi</taxon>
        <taxon>Dikarya</taxon>
        <taxon>Ascomycota</taxon>
        <taxon>Pezizomycotina</taxon>
        <taxon>Pezizomycetes</taxon>
        <taxon>Pezizales</taxon>
        <taxon>Morchellaceae</taxon>
        <taxon>Morchella</taxon>
    </lineage>
</organism>
<accession>A0A3N4KGB1</accession>
<dbReference type="EMBL" id="ML119151">
    <property type="protein sequence ID" value="RPB09530.1"/>
    <property type="molecule type" value="Genomic_DNA"/>
</dbReference>
<dbReference type="InParanoid" id="A0A3N4KGB1"/>
<sequence>MSPHAASPWDQPIKCLGYLFLRALFFFAFPPTQSICGKGSSDREGRGWAQGISDMKPKHHPSQLNLGLPTPLLTVHGFNFASDRLARQVGLLRRGGSG</sequence>
<dbReference type="Proteomes" id="UP000277580">
    <property type="component" value="Unassembled WGS sequence"/>
</dbReference>
<evidence type="ECO:0000313" key="4">
    <source>
        <dbReference type="Proteomes" id="UP000277580"/>
    </source>
</evidence>
<feature type="region of interest" description="Disordered" evidence="1">
    <location>
        <begin position="37"/>
        <end position="61"/>
    </location>
</feature>
<evidence type="ECO:0000256" key="2">
    <source>
        <dbReference type="SAM" id="SignalP"/>
    </source>
</evidence>
<reference evidence="3 4" key="1">
    <citation type="journal article" date="2018" name="Nat. Ecol. Evol.">
        <title>Pezizomycetes genomes reveal the molecular basis of ectomycorrhizal truffle lifestyle.</title>
        <authorList>
            <person name="Murat C."/>
            <person name="Payen T."/>
            <person name="Noel B."/>
            <person name="Kuo A."/>
            <person name="Morin E."/>
            <person name="Chen J."/>
            <person name="Kohler A."/>
            <person name="Krizsan K."/>
            <person name="Balestrini R."/>
            <person name="Da Silva C."/>
            <person name="Montanini B."/>
            <person name="Hainaut M."/>
            <person name="Levati E."/>
            <person name="Barry K.W."/>
            <person name="Belfiori B."/>
            <person name="Cichocki N."/>
            <person name="Clum A."/>
            <person name="Dockter R.B."/>
            <person name="Fauchery L."/>
            <person name="Guy J."/>
            <person name="Iotti M."/>
            <person name="Le Tacon F."/>
            <person name="Lindquist E.A."/>
            <person name="Lipzen A."/>
            <person name="Malagnac F."/>
            <person name="Mello A."/>
            <person name="Molinier V."/>
            <person name="Miyauchi S."/>
            <person name="Poulain J."/>
            <person name="Riccioni C."/>
            <person name="Rubini A."/>
            <person name="Sitrit Y."/>
            <person name="Splivallo R."/>
            <person name="Traeger S."/>
            <person name="Wang M."/>
            <person name="Zifcakova L."/>
            <person name="Wipf D."/>
            <person name="Zambonelli A."/>
            <person name="Paolocci F."/>
            <person name="Nowrousian M."/>
            <person name="Ottonello S."/>
            <person name="Baldrian P."/>
            <person name="Spatafora J.W."/>
            <person name="Henrissat B."/>
            <person name="Nagy L.G."/>
            <person name="Aury J.M."/>
            <person name="Wincker P."/>
            <person name="Grigoriev I.V."/>
            <person name="Bonfante P."/>
            <person name="Martin F.M."/>
        </authorList>
    </citation>
    <scope>NUCLEOTIDE SEQUENCE [LARGE SCALE GENOMIC DNA]</scope>
    <source>
        <strain evidence="3 4">CCBAS932</strain>
    </source>
</reference>
<feature type="chain" id="PRO_5018007683" description="Secreted protein" evidence="2">
    <location>
        <begin position="35"/>
        <end position="98"/>
    </location>
</feature>